<feature type="domain" description="4Fe-4S ferredoxin-type" evidence="8">
    <location>
        <begin position="67"/>
        <end position="96"/>
    </location>
</feature>
<dbReference type="PANTHER" id="PTHR43551:SF1">
    <property type="entry name" value="HETERODISULFIDE REDUCTASE"/>
    <property type="match status" value="1"/>
</dbReference>
<keyword evidence="4" id="KW-0249">Electron transport</keyword>
<dbReference type="InterPro" id="IPR017896">
    <property type="entry name" value="4Fe4S_Fe-S-bd"/>
</dbReference>
<dbReference type="SUPFAM" id="SSF46548">
    <property type="entry name" value="alpha-helical ferredoxin"/>
    <property type="match status" value="1"/>
</dbReference>
<keyword evidence="3" id="KW-0479">Metal-binding</keyword>
<keyword evidence="5" id="KW-0408">Iron</keyword>
<dbReference type="Gene3D" id="1.10.1060.10">
    <property type="entry name" value="Alpha-helical ferredoxin"/>
    <property type="match status" value="1"/>
</dbReference>
<accession>A0A6P1DRT2</accession>
<dbReference type="NCBIfam" id="NF045796">
    <property type="entry name" value="DsrK"/>
    <property type="match status" value="1"/>
</dbReference>
<dbReference type="PROSITE" id="PS00198">
    <property type="entry name" value="4FE4S_FER_1"/>
    <property type="match status" value="1"/>
</dbReference>
<evidence type="ECO:0000256" key="2">
    <source>
        <dbReference type="ARBA" id="ARBA00022485"/>
    </source>
</evidence>
<keyword evidence="10" id="KW-1185">Reference proteome</keyword>
<keyword evidence="2" id="KW-0004">4Fe-4S</keyword>
<evidence type="ECO:0000256" key="1">
    <source>
        <dbReference type="ARBA" id="ARBA00022448"/>
    </source>
</evidence>
<sequence>MAKATFEVPALSQYTEVPPVTPDAMAHSAPFKSKDEWQDALGFPGELPEDWQAKAIDKMGDLLGKYRSLRVYMDSCVKCGSCTDKCHYFLGTKDPKNMPVGRQDLMRKVYRRYFTLAGRFFPKLVGAEDFTKEVLDDWYSYFHQCSQCRRCSVFCPYGIDTAEISMAAREIMDSIGVGQKYCNEIIAKVYRIGNNLGLPGPALEDTLEGLEEDVFDDTGVKVRYPLDEEGAEILLVTPSADFFAEPHVDGLIGYGKVFHEAGVSWTISSYASEAANFGMFIGSYANMRKLAQRIREAAIKLKVKRIVFGECGHAWRVAYSFLNTLAGPWDFLDPRYPVPQHICEFTYELIKEGKLNLDKSENDDKVLTFHDSCNVARASRMGTTPGGQFEIPRAILKATCNNFYDMDEDTIRDRTFCCGGGGGLLTDDLMEIRVKGAKPRLDALNNVMQEKGVTHMAAICAICKSQFTKVLPYYGMEMDQIVSLHQLVSNALVLTPGEDDEEPDEDDDLDKNDNDEDTDEAA</sequence>
<keyword evidence="1" id="KW-0813">Transport</keyword>
<organism evidence="9 10">
    <name type="scientific">Thiorhodococcus mannitoliphagus</name>
    <dbReference type="NCBI Taxonomy" id="329406"/>
    <lineage>
        <taxon>Bacteria</taxon>
        <taxon>Pseudomonadati</taxon>
        <taxon>Pseudomonadota</taxon>
        <taxon>Gammaproteobacteria</taxon>
        <taxon>Chromatiales</taxon>
        <taxon>Chromatiaceae</taxon>
        <taxon>Thiorhodococcus</taxon>
    </lineage>
</organism>
<evidence type="ECO:0000313" key="10">
    <source>
        <dbReference type="Proteomes" id="UP000471640"/>
    </source>
</evidence>
<evidence type="ECO:0000259" key="8">
    <source>
        <dbReference type="PROSITE" id="PS51379"/>
    </source>
</evidence>
<evidence type="ECO:0000256" key="7">
    <source>
        <dbReference type="SAM" id="MobiDB-lite"/>
    </source>
</evidence>
<dbReference type="PROSITE" id="PS51379">
    <property type="entry name" value="4FE4S_FER_2"/>
    <property type="match status" value="1"/>
</dbReference>
<evidence type="ECO:0000313" key="9">
    <source>
        <dbReference type="EMBL" id="NEX20569.1"/>
    </source>
</evidence>
<protein>
    <submittedName>
        <fullName evidence="9">(Fe-S)-binding protein</fullName>
    </submittedName>
</protein>
<dbReference type="RefSeq" id="WP_164653675.1">
    <property type="nucleotide sequence ID" value="NZ_JAAIJR010000031.1"/>
</dbReference>
<proteinExistence type="predicted"/>
<reference evidence="10" key="1">
    <citation type="journal article" date="2020" name="Microbiol. Resour. Announc.">
        <title>Draft Genome Sequences of Thiorhodococcus mannitoliphagus and Thiorhodococcus minor, Purple Sulfur Photosynthetic Bacteria in the Gammaproteobacterial Family Chromatiaceae.</title>
        <authorList>
            <person name="Aviles F.A."/>
            <person name="Meyer T.E."/>
            <person name="Kyndt J.A."/>
        </authorList>
    </citation>
    <scope>NUCLEOTIDE SEQUENCE [LARGE SCALE GENOMIC DNA]</scope>
    <source>
        <strain evidence="10">DSM 18266</strain>
    </source>
</reference>
<dbReference type="PANTHER" id="PTHR43551">
    <property type="entry name" value="FUMARATE REDUCTASE IRON-SULFUR SUBUNIT"/>
    <property type="match status" value="1"/>
</dbReference>
<reference evidence="9 10" key="2">
    <citation type="submission" date="2020-02" db="EMBL/GenBank/DDBJ databases">
        <title>Genome sequences of Thiorhodococcus mannitoliphagus and Thiorhodococcus minor, purple sulfur photosynthetic bacteria in the gammaproteobacterial family, Chromatiaceae.</title>
        <authorList>
            <person name="Aviles F.A."/>
            <person name="Meyer T.E."/>
            <person name="Kyndt J.A."/>
        </authorList>
    </citation>
    <scope>NUCLEOTIDE SEQUENCE [LARGE SCALE GENOMIC DNA]</scope>
    <source>
        <strain evidence="9 10">DSM 18266</strain>
    </source>
</reference>
<evidence type="ECO:0000256" key="3">
    <source>
        <dbReference type="ARBA" id="ARBA00022723"/>
    </source>
</evidence>
<dbReference type="GO" id="GO:0051539">
    <property type="term" value="F:4 iron, 4 sulfur cluster binding"/>
    <property type="evidence" value="ECO:0007669"/>
    <property type="project" value="UniProtKB-KW"/>
</dbReference>
<keyword evidence="6" id="KW-0411">Iron-sulfur</keyword>
<dbReference type="Proteomes" id="UP000471640">
    <property type="component" value="Unassembled WGS sequence"/>
</dbReference>
<gene>
    <name evidence="9" type="ORF">G3480_09635</name>
</gene>
<name>A0A6P1DRT2_9GAMM</name>
<evidence type="ECO:0000256" key="6">
    <source>
        <dbReference type="ARBA" id="ARBA00023014"/>
    </source>
</evidence>
<dbReference type="Pfam" id="PF13183">
    <property type="entry name" value="Fer4_8"/>
    <property type="match status" value="1"/>
</dbReference>
<dbReference type="EMBL" id="JAAIJR010000031">
    <property type="protein sequence ID" value="NEX20569.1"/>
    <property type="molecule type" value="Genomic_DNA"/>
</dbReference>
<comment type="caution">
    <text evidence="9">The sequence shown here is derived from an EMBL/GenBank/DDBJ whole genome shotgun (WGS) entry which is preliminary data.</text>
</comment>
<evidence type="ECO:0000256" key="5">
    <source>
        <dbReference type="ARBA" id="ARBA00023004"/>
    </source>
</evidence>
<dbReference type="GO" id="GO:0046872">
    <property type="term" value="F:metal ion binding"/>
    <property type="evidence" value="ECO:0007669"/>
    <property type="project" value="UniProtKB-KW"/>
</dbReference>
<feature type="region of interest" description="Disordered" evidence="7">
    <location>
        <begin position="496"/>
        <end position="522"/>
    </location>
</feature>
<dbReference type="InterPro" id="IPR009051">
    <property type="entry name" value="Helical_ferredxn"/>
</dbReference>
<dbReference type="AlphaFoldDB" id="A0A6P1DRT2"/>
<evidence type="ECO:0000256" key="4">
    <source>
        <dbReference type="ARBA" id="ARBA00022982"/>
    </source>
</evidence>
<dbReference type="InterPro" id="IPR017900">
    <property type="entry name" value="4Fe4S_Fe_S_CS"/>
</dbReference>
<feature type="compositionally biased region" description="Acidic residues" evidence="7">
    <location>
        <begin position="497"/>
        <end position="522"/>
    </location>
</feature>